<dbReference type="InterPro" id="IPR022742">
    <property type="entry name" value="Hydrolase_4"/>
</dbReference>
<keyword evidence="2" id="KW-0378">Hydrolase</keyword>
<evidence type="ECO:0000313" key="2">
    <source>
        <dbReference type="EMBL" id="MCY9548425.1"/>
    </source>
</evidence>
<reference evidence="2 3" key="1">
    <citation type="submission" date="2022-05" db="EMBL/GenBank/DDBJ databases">
        <title>Genome Sequencing of Bee-Associated Microbes.</title>
        <authorList>
            <person name="Dunlap C."/>
        </authorList>
    </citation>
    <scope>NUCLEOTIDE SEQUENCE [LARGE SCALE GENOMIC DNA]</scope>
    <source>
        <strain evidence="2 3">NRRL BD-083</strain>
    </source>
</reference>
<dbReference type="PIRSF" id="PIRSF017388">
    <property type="entry name" value="Esterase_lipase"/>
    <property type="match status" value="1"/>
</dbReference>
<gene>
    <name evidence="2" type="ORF">M5W82_15960</name>
</gene>
<name>A0ABT4ERX8_9BACI</name>
<dbReference type="GO" id="GO:0016787">
    <property type="term" value="F:hydrolase activity"/>
    <property type="evidence" value="ECO:0007669"/>
    <property type="project" value="UniProtKB-KW"/>
</dbReference>
<organism evidence="2 3">
    <name type="scientific">Lysinibacillus xylanilyticus</name>
    <dbReference type="NCBI Taxonomy" id="582475"/>
    <lineage>
        <taxon>Bacteria</taxon>
        <taxon>Bacillati</taxon>
        <taxon>Bacillota</taxon>
        <taxon>Bacilli</taxon>
        <taxon>Bacillales</taxon>
        <taxon>Bacillaceae</taxon>
        <taxon>Lysinibacillus</taxon>
    </lineage>
</organism>
<proteinExistence type="predicted"/>
<accession>A0ABT4ERX8</accession>
<sequence>MIKILPPKPFFYKGGEKAVLLLHSFTSNTNDMKKLGKYLQKNNYSCYAPLYSGHGLTAEKLLTYSPSDWWQDVINGYQLLKDEGFQKIAVIGLSLGGVFALKVSQELEINGVVTMSVPIHREATFLQKRVFHYAKGYKRLEGKNEEQINLEMEHLQTMSIDSLVEFQQLIDITMDKLALLTSPIRILYGELDEPLYKESAEVIFQSVTTNQKTMKGYPNSKHLMTLGTDINDVNQDILTFLNDLTW</sequence>
<feature type="domain" description="Serine aminopeptidase S33" evidence="1">
    <location>
        <begin position="17"/>
        <end position="225"/>
    </location>
</feature>
<dbReference type="InterPro" id="IPR051044">
    <property type="entry name" value="MAG_DAG_Lipase"/>
</dbReference>
<dbReference type="PANTHER" id="PTHR11614">
    <property type="entry name" value="PHOSPHOLIPASE-RELATED"/>
    <property type="match status" value="1"/>
</dbReference>
<evidence type="ECO:0000313" key="3">
    <source>
        <dbReference type="Proteomes" id="UP001527052"/>
    </source>
</evidence>
<dbReference type="RefSeq" id="WP_268638338.1">
    <property type="nucleotide sequence ID" value="NZ_JAMDLZ010000028.1"/>
</dbReference>
<dbReference type="EMBL" id="JAMDLZ010000028">
    <property type="protein sequence ID" value="MCY9548425.1"/>
    <property type="molecule type" value="Genomic_DNA"/>
</dbReference>
<dbReference type="Pfam" id="PF12146">
    <property type="entry name" value="Hydrolase_4"/>
    <property type="match status" value="1"/>
</dbReference>
<keyword evidence="3" id="KW-1185">Reference proteome</keyword>
<dbReference type="SUPFAM" id="SSF53474">
    <property type="entry name" value="alpha/beta-Hydrolases"/>
    <property type="match status" value="1"/>
</dbReference>
<dbReference type="InterPro" id="IPR012354">
    <property type="entry name" value="Esterase_lipase"/>
</dbReference>
<dbReference type="Gene3D" id="3.40.50.1820">
    <property type="entry name" value="alpha/beta hydrolase"/>
    <property type="match status" value="1"/>
</dbReference>
<comment type="caution">
    <text evidence="2">The sequence shown here is derived from an EMBL/GenBank/DDBJ whole genome shotgun (WGS) entry which is preliminary data.</text>
</comment>
<dbReference type="InterPro" id="IPR029058">
    <property type="entry name" value="AB_hydrolase_fold"/>
</dbReference>
<protein>
    <submittedName>
        <fullName evidence="2">Alpha/beta hydrolase</fullName>
    </submittedName>
</protein>
<evidence type="ECO:0000259" key="1">
    <source>
        <dbReference type="Pfam" id="PF12146"/>
    </source>
</evidence>
<dbReference type="Proteomes" id="UP001527052">
    <property type="component" value="Unassembled WGS sequence"/>
</dbReference>